<evidence type="ECO:0000313" key="2">
    <source>
        <dbReference type="EnsemblMetazoa" id="Aqu2.1.43155_001"/>
    </source>
</evidence>
<dbReference type="PANTHER" id="PTHR46564">
    <property type="entry name" value="TRANSPOSASE"/>
    <property type="match status" value="1"/>
</dbReference>
<organism evidence="2">
    <name type="scientific">Amphimedon queenslandica</name>
    <name type="common">Sponge</name>
    <dbReference type="NCBI Taxonomy" id="400682"/>
    <lineage>
        <taxon>Eukaryota</taxon>
        <taxon>Metazoa</taxon>
        <taxon>Porifera</taxon>
        <taxon>Demospongiae</taxon>
        <taxon>Heteroscleromorpha</taxon>
        <taxon>Haplosclerida</taxon>
        <taxon>Niphatidae</taxon>
        <taxon>Amphimedon</taxon>
    </lineage>
</organism>
<dbReference type="EnsemblMetazoa" id="Aqu2.1.43155_001">
    <property type="protein sequence ID" value="Aqu2.1.43155_001"/>
    <property type="gene ID" value="Aqu2.1.43155"/>
</dbReference>
<feature type="domain" description="Tc1-like transposase DDE" evidence="1">
    <location>
        <begin position="34"/>
        <end position="139"/>
    </location>
</feature>
<proteinExistence type="predicted"/>
<accession>A0A1X7VTI5</accession>
<dbReference type="GO" id="GO:0003676">
    <property type="term" value="F:nucleic acid binding"/>
    <property type="evidence" value="ECO:0007669"/>
    <property type="project" value="InterPro"/>
</dbReference>
<dbReference type="InterPro" id="IPR038717">
    <property type="entry name" value="Tc1-like_DDE_dom"/>
</dbReference>
<dbReference type="AlphaFoldDB" id="A0A1X7VTI5"/>
<protein>
    <recommendedName>
        <fullName evidence="1">Tc1-like transposase DDE domain-containing protein</fullName>
    </recommendedName>
</protein>
<name>A0A1X7VTI5_AMPQE</name>
<dbReference type="Gene3D" id="3.30.420.10">
    <property type="entry name" value="Ribonuclease H-like superfamily/Ribonuclease H"/>
    <property type="match status" value="1"/>
</dbReference>
<dbReference type="Pfam" id="PF13358">
    <property type="entry name" value="DDE_3"/>
    <property type="match status" value="1"/>
</dbReference>
<reference evidence="2" key="1">
    <citation type="submission" date="2017-05" db="UniProtKB">
        <authorList>
            <consortium name="EnsemblMetazoa"/>
        </authorList>
    </citation>
    <scope>IDENTIFICATION</scope>
</reference>
<sequence length="140" mass="16178">MVSHDKMIQSNVLRSELLRMEYVCNISVYSPEMFVFVDETGTDRRDTTKKYGYSLRGKSLKNSTLHVRGERISAIACMSMNEQLDIKLECGTTDGDEYYEFFQTHLQPHLLPFNGHNHHLVVVMDNCSIYHVSEVNTIIN</sequence>
<dbReference type="InParanoid" id="A0A1X7VTI5"/>
<dbReference type="OMA" id="MEYVCNI"/>
<dbReference type="OrthoDB" id="5973592at2759"/>
<dbReference type="InterPro" id="IPR036397">
    <property type="entry name" value="RNaseH_sf"/>
</dbReference>
<dbReference type="PANTHER" id="PTHR46564:SF1">
    <property type="entry name" value="TRANSPOSASE"/>
    <property type="match status" value="1"/>
</dbReference>
<evidence type="ECO:0000259" key="1">
    <source>
        <dbReference type="Pfam" id="PF13358"/>
    </source>
</evidence>